<evidence type="ECO:0000259" key="1">
    <source>
        <dbReference type="Pfam" id="PF06094"/>
    </source>
</evidence>
<organism evidence="2 3">
    <name type="scientific">Hyunsoonleella flava</name>
    <dbReference type="NCBI Taxonomy" id="2527939"/>
    <lineage>
        <taxon>Bacteria</taxon>
        <taxon>Pseudomonadati</taxon>
        <taxon>Bacteroidota</taxon>
        <taxon>Flavobacteriia</taxon>
        <taxon>Flavobacteriales</taxon>
        <taxon>Flavobacteriaceae</taxon>
    </lineage>
</organism>
<dbReference type="OrthoDB" id="482277at2"/>
<dbReference type="InterPro" id="IPR009288">
    <property type="entry name" value="AIG2-like_dom"/>
</dbReference>
<dbReference type="Gene3D" id="3.10.490.10">
    <property type="entry name" value="Gamma-glutamyl cyclotransferase-like"/>
    <property type="match status" value="1"/>
</dbReference>
<dbReference type="InterPro" id="IPR013024">
    <property type="entry name" value="GGCT-like"/>
</dbReference>
<dbReference type="GO" id="GO:0016740">
    <property type="term" value="F:transferase activity"/>
    <property type="evidence" value="ECO:0007669"/>
    <property type="project" value="UniProtKB-KW"/>
</dbReference>
<dbReference type="EMBL" id="SIRT01000001">
    <property type="protein sequence ID" value="TBN06374.1"/>
    <property type="molecule type" value="Genomic_DNA"/>
</dbReference>
<dbReference type="SUPFAM" id="SSF110857">
    <property type="entry name" value="Gamma-glutamyl cyclotransferase-like"/>
    <property type="match status" value="1"/>
</dbReference>
<name>A0A4Q9FJD6_9FLAO</name>
<proteinExistence type="predicted"/>
<comment type="caution">
    <text evidence="2">The sequence shown here is derived from an EMBL/GenBank/DDBJ whole genome shotgun (WGS) entry which is preliminary data.</text>
</comment>
<dbReference type="Proteomes" id="UP000291142">
    <property type="component" value="Unassembled WGS sequence"/>
</dbReference>
<protein>
    <submittedName>
        <fullName evidence="2">Gamma-glutamylcyclotransferase</fullName>
    </submittedName>
</protein>
<evidence type="ECO:0000313" key="2">
    <source>
        <dbReference type="EMBL" id="TBN06374.1"/>
    </source>
</evidence>
<sequence length="131" mass="15225">MEYLFVYGTLQDILDNEMSRFLSTNSEIFGKGFIHGKLYKISWFPGAVLSKTPSEKVYGSIFKLKTIENTFKVLDNYEGCDANNPKTSLFFRETTTVFLENGNIINAWVYLYNQNVDDKKRIFSRDFLKDA</sequence>
<keyword evidence="3" id="KW-1185">Reference proteome</keyword>
<keyword evidence="2" id="KW-0808">Transferase</keyword>
<evidence type="ECO:0000313" key="3">
    <source>
        <dbReference type="Proteomes" id="UP000291142"/>
    </source>
</evidence>
<reference evidence="2 3" key="1">
    <citation type="submission" date="2019-02" db="EMBL/GenBank/DDBJ databases">
        <title>Hyunsoonleella sp., isolated from marine sediment.</title>
        <authorList>
            <person name="Liu B.-T."/>
        </authorList>
    </citation>
    <scope>NUCLEOTIDE SEQUENCE [LARGE SCALE GENOMIC DNA]</scope>
    <source>
        <strain evidence="2 3">T58</strain>
    </source>
</reference>
<gene>
    <name evidence="2" type="ORF">EYD45_00365</name>
</gene>
<feature type="domain" description="Gamma-glutamylcyclotransferase AIG2-like" evidence="1">
    <location>
        <begin position="4"/>
        <end position="127"/>
    </location>
</feature>
<dbReference type="AlphaFoldDB" id="A0A4Q9FJD6"/>
<dbReference type="Pfam" id="PF06094">
    <property type="entry name" value="GGACT"/>
    <property type="match status" value="1"/>
</dbReference>
<dbReference type="InterPro" id="IPR036568">
    <property type="entry name" value="GGCT-like_sf"/>
</dbReference>
<dbReference type="CDD" id="cd06661">
    <property type="entry name" value="GGCT_like"/>
    <property type="match status" value="1"/>
</dbReference>
<dbReference type="RefSeq" id="WP_130962364.1">
    <property type="nucleotide sequence ID" value="NZ_SIRT01000001.1"/>
</dbReference>
<accession>A0A4Q9FJD6</accession>